<dbReference type="InterPro" id="IPR050707">
    <property type="entry name" value="HTH_MetabolicPath_Reg"/>
</dbReference>
<evidence type="ECO:0000313" key="6">
    <source>
        <dbReference type="EMBL" id="QRJ63934.1"/>
    </source>
</evidence>
<feature type="domain" description="IclR-ED" evidence="5">
    <location>
        <begin position="71"/>
        <end position="257"/>
    </location>
</feature>
<accession>A0A974Y3K8</accession>
<dbReference type="PANTHER" id="PTHR30136:SF8">
    <property type="entry name" value="TRANSCRIPTIONAL REGULATORY PROTEIN"/>
    <property type="match status" value="1"/>
</dbReference>
<name>A0A974Y3K8_9RHOO</name>
<dbReference type="SMART" id="SM00346">
    <property type="entry name" value="HTH_ICLR"/>
    <property type="match status" value="1"/>
</dbReference>
<evidence type="ECO:0000259" key="4">
    <source>
        <dbReference type="PROSITE" id="PS51077"/>
    </source>
</evidence>
<dbReference type="Proteomes" id="UP000663444">
    <property type="component" value="Chromosome"/>
</dbReference>
<dbReference type="SUPFAM" id="SSF55781">
    <property type="entry name" value="GAF domain-like"/>
    <property type="match status" value="1"/>
</dbReference>
<organism evidence="6 7">
    <name type="scientific">Azospira restricta</name>
    <dbReference type="NCBI Taxonomy" id="404405"/>
    <lineage>
        <taxon>Bacteria</taxon>
        <taxon>Pseudomonadati</taxon>
        <taxon>Pseudomonadota</taxon>
        <taxon>Betaproteobacteria</taxon>
        <taxon>Rhodocyclales</taxon>
        <taxon>Rhodocyclaceae</taxon>
        <taxon>Azospira</taxon>
    </lineage>
</organism>
<reference evidence="6" key="1">
    <citation type="submission" date="2020-11" db="EMBL/GenBank/DDBJ databases">
        <title>Azospira restricta DSM 18626 genome sequence.</title>
        <authorList>
            <person name="Moe W.M."/>
        </authorList>
    </citation>
    <scope>NUCLEOTIDE SEQUENCE</scope>
    <source>
        <strain evidence="6">DSM 18626</strain>
    </source>
</reference>
<evidence type="ECO:0000256" key="3">
    <source>
        <dbReference type="ARBA" id="ARBA00023163"/>
    </source>
</evidence>
<dbReference type="PANTHER" id="PTHR30136">
    <property type="entry name" value="HELIX-TURN-HELIX TRANSCRIPTIONAL REGULATOR, ICLR FAMILY"/>
    <property type="match status" value="1"/>
</dbReference>
<dbReference type="KEGG" id="ares:IWH25_00815"/>
<dbReference type="EMBL" id="CP064781">
    <property type="protein sequence ID" value="QRJ63934.1"/>
    <property type="molecule type" value="Genomic_DNA"/>
</dbReference>
<proteinExistence type="predicted"/>
<evidence type="ECO:0000259" key="5">
    <source>
        <dbReference type="PROSITE" id="PS51078"/>
    </source>
</evidence>
<dbReference type="Pfam" id="PF01614">
    <property type="entry name" value="IclR_C"/>
    <property type="match status" value="1"/>
</dbReference>
<dbReference type="InterPro" id="IPR014757">
    <property type="entry name" value="Tscrpt_reg_IclR_C"/>
</dbReference>
<evidence type="ECO:0000256" key="2">
    <source>
        <dbReference type="ARBA" id="ARBA00023125"/>
    </source>
</evidence>
<keyword evidence="3" id="KW-0804">Transcription</keyword>
<sequence>MEKPQRGIQSIEVGGRLLTTLAEVGEPMTLKDLAQQSDMPAAKAHPYLVSFGKLGLVEQDAASSRYELGPLALQLGLACLRRLNPVRLGTHAATALAEELHQTVALAVWGNAGPTIVHIEESSHPIHINMRTGTVMSLFKTATGRVFAAYLPDKVIEHYIDTASHHSFAYPKSDLRPSWKAMQKTLKEIRAHGMAQVVSEPLPGINALSAPVFDHEGHLALVITVLGPTALFDPALDGDNAGALRACCAELSHRLGYAPE</sequence>
<dbReference type="GO" id="GO:0045892">
    <property type="term" value="P:negative regulation of DNA-templated transcription"/>
    <property type="evidence" value="ECO:0007669"/>
    <property type="project" value="TreeGrafter"/>
</dbReference>
<keyword evidence="2" id="KW-0238">DNA-binding</keyword>
<dbReference type="RefSeq" id="WP_203387464.1">
    <property type="nucleotide sequence ID" value="NZ_CP064781.1"/>
</dbReference>
<dbReference type="InterPro" id="IPR036388">
    <property type="entry name" value="WH-like_DNA-bd_sf"/>
</dbReference>
<dbReference type="Pfam" id="PF09339">
    <property type="entry name" value="HTH_IclR"/>
    <property type="match status" value="1"/>
</dbReference>
<dbReference type="Gene3D" id="1.10.10.10">
    <property type="entry name" value="Winged helix-like DNA-binding domain superfamily/Winged helix DNA-binding domain"/>
    <property type="match status" value="1"/>
</dbReference>
<keyword evidence="7" id="KW-1185">Reference proteome</keyword>
<dbReference type="Gene3D" id="3.30.450.40">
    <property type="match status" value="1"/>
</dbReference>
<gene>
    <name evidence="6" type="ORF">IWH25_00815</name>
</gene>
<dbReference type="InterPro" id="IPR036390">
    <property type="entry name" value="WH_DNA-bd_sf"/>
</dbReference>
<dbReference type="AlphaFoldDB" id="A0A974Y3K8"/>
<feature type="domain" description="HTH iclR-type" evidence="4">
    <location>
        <begin position="8"/>
        <end position="70"/>
    </location>
</feature>
<evidence type="ECO:0000256" key="1">
    <source>
        <dbReference type="ARBA" id="ARBA00023015"/>
    </source>
</evidence>
<evidence type="ECO:0000313" key="7">
    <source>
        <dbReference type="Proteomes" id="UP000663444"/>
    </source>
</evidence>
<protein>
    <submittedName>
        <fullName evidence="6">IclR family transcriptional regulator</fullName>
    </submittedName>
</protein>
<dbReference type="GO" id="GO:0003677">
    <property type="term" value="F:DNA binding"/>
    <property type="evidence" value="ECO:0007669"/>
    <property type="project" value="UniProtKB-KW"/>
</dbReference>
<dbReference type="InterPro" id="IPR029016">
    <property type="entry name" value="GAF-like_dom_sf"/>
</dbReference>
<dbReference type="PROSITE" id="PS51077">
    <property type="entry name" value="HTH_ICLR"/>
    <property type="match status" value="1"/>
</dbReference>
<dbReference type="SUPFAM" id="SSF46785">
    <property type="entry name" value="Winged helix' DNA-binding domain"/>
    <property type="match status" value="1"/>
</dbReference>
<keyword evidence="1" id="KW-0805">Transcription regulation</keyword>
<dbReference type="PROSITE" id="PS51078">
    <property type="entry name" value="ICLR_ED"/>
    <property type="match status" value="1"/>
</dbReference>
<dbReference type="InterPro" id="IPR005471">
    <property type="entry name" value="Tscrpt_reg_IclR_N"/>
</dbReference>
<dbReference type="GO" id="GO:0003700">
    <property type="term" value="F:DNA-binding transcription factor activity"/>
    <property type="evidence" value="ECO:0007669"/>
    <property type="project" value="TreeGrafter"/>
</dbReference>